<evidence type="ECO:0000313" key="3">
    <source>
        <dbReference type="Proteomes" id="UP001597111"/>
    </source>
</evidence>
<dbReference type="AlphaFoldDB" id="A0ABD6B449"/>
<keyword evidence="1" id="KW-1133">Transmembrane helix</keyword>
<dbReference type="EMBL" id="JBHUDH010000033">
    <property type="protein sequence ID" value="MFD1525492.1"/>
    <property type="molecule type" value="Genomic_DNA"/>
</dbReference>
<keyword evidence="3" id="KW-1185">Reference proteome</keyword>
<organism evidence="2 3">
    <name type="scientific">Halolamina salina</name>
    <dbReference type="NCBI Taxonomy" id="1220023"/>
    <lineage>
        <taxon>Archaea</taxon>
        <taxon>Methanobacteriati</taxon>
        <taxon>Methanobacteriota</taxon>
        <taxon>Stenosarchaea group</taxon>
        <taxon>Halobacteria</taxon>
        <taxon>Halobacteriales</taxon>
        <taxon>Haloferacaceae</taxon>
    </lineage>
</organism>
<sequence>MSSTNGDADDLDPETEAAIRRAVREEIRGAVRALRQVGGGLLFGFFALPALAGVLLVFNVPITIVFLLWVGALLVLGAYAWELPPFN</sequence>
<name>A0ABD6B449_9EURY</name>
<reference evidence="2 3" key="1">
    <citation type="journal article" date="2019" name="Int. J. Syst. Evol. Microbiol.">
        <title>The Global Catalogue of Microorganisms (GCM) 10K type strain sequencing project: providing services to taxonomists for standard genome sequencing and annotation.</title>
        <authorList>
            <consortium name="The Broad Institute Genomics Platform"/>
            <consortium name="The Broad Institute Genome Sequencing Center for Infectious Disease"/>
            <person name="Wu L."/>
            <person name="Ma J."/>
        </authorList>
    </citation>
    <scope>NUCLEOTIDE SEQUENCE [LARGE SCALE GENOMIC DNA]</scope>
    <source>
        <strain evidence="2 3">CGMCC 1.12285</strain>
    </source>
</reference>
<proteinExistence type="predicted"/>
<gene>
    <name evidence="2" type="ORF">ACFR9S_04140</name>
</gene>
<evidence type="ECO:0000256" key="1">
    <source>
        <dbReference type="SAM" id="Phobius"/>
    </source>
</evidence>
<accession>A0ABD6B449</accession>
<dbReference type="Proteomes" id="UP001597111">
    <property type="component" value="Unassembled WGS sequence"/>
</dbReference>
<dbReference type="RefSeq" id="WP_379731005.1">
    <property type="nucleotide sequence ID" value="NZ_JBHSWZ010000043.1"/>
</dbReference>
<keyword evidence="1" id="KW-0472">Membrane</keyword>
<evidence type="ECO:0000313" key="2">
    <source>
        <dbReference type="EMBL" id="MFD1525492.1"/>
    </source>
</evidence>
<keyword evidence="1" id="KW-0812">Transmembrane</keyword>
<feature type="transmembrane region" description="Helical" evidence="1">
    <location>
        <begin position="64"/>
        <end position="81"/>
    </location>
</feature>
<feature type="transmembrane region" description="Helical" evidence="1">
    <location>
        <begin position="37"/>
        <end position="58"/>
    </location>
</feature>
<protein>
    <submittedName>
        <fullName evidence="2">Uncharacterized protein</fullName>
    </submittedName>
</protein>
<comment type="caution">
    <text evidence="2">The sequence shown here is derived from an EMBL/GenBank/DDBJ whole genome shotgun (WGS) entry which is preliminary data.</text>
</comment>